<accession>A0A382NLV2</accession>
<dbReference type="AlphaFoldDB" id="A0A382NLV2"/>
<dbReference type="InterPro" id="IPR006311">
    <property type="entry name" value="TAT_signal"/>
</dbReference>
<dbReference type="PROSITE" id="PS51318">
    <property type="entry name" value="TAT"/>
    <property type="match status" value="1"/>
</dbReference>
<reference evidence="2" key="1">
    <citation type="submission" date="2018-05" db="EMBL/GenBank/DDBJ databases">
        <authorList>
            <person name="Lanie J.A."/>
            <person name="Ng W.-L."/>
            <person name="Kazmierczak K.M."/>
            <person name="Andrzejewski T.M."/>
            <person name="Davidsen T.M."/>
            <person name="Wayne K.J."/>
            <person name="Tettelin H."/>
            <person name="Glass J.I."/>
            <person name="Rusch D."/>
            <person name="Podicherti R."/>
            <person name="Tsui H.-C.T."/>
            <person name="Winkler M.E."/>
        </authorList>
    </citation>
    <scope>NUCLEOTIDE SEQUENCE</scope>
</reference>
<feature type="domain" description="Solute-binding protein family 5" evidence="1">
    <location>
        <begin position="101"/>
        <end position="319"/>
    </location>
</feature>
<dbReference type="Pfam" id="PF00496">
    <property type="entry name" value="SBP_bac_5"/>
    <property type="match status" value="1"/>
</dbReference>
<dbReference type="GO" id="GO:0015833">
    <property type="term" value="P:peptide transport"/>
    <property type="evidence" value="ECO:0007669"/>
    <property type="project" value="TreeGrafter"/>
</dbReference>
<dbReference type="Gene3D" id="3.10.105.10">
    <property type="entry name" value="Dipeptide-binding Protein, Domain 3"/>
    <property type="match status" value="1"/>
</dbReference>
<name>A0A382NLV2_9ZZZZ</name>
<gene>
    <name evidence="2" type="ORF">METZ01_LOCUS315028</name>
</gene>
<evidence type="ECO:0000313" key="2">
    <source>
        <dbReference type="EMBL" id="SVC62174.1"/>
    </source>
</evidence>
<dbReference type="SUPFAM" id="SSF53850">
    <property type="entry name" value="Periplasmic binding protein-like II"/>
    <property type="match status" value="1"/>
</dbReference>
<dbReference type="Gene3D" id="3.40.190.10">
    <property type="entry name" value="Periplasmic binding protein-like II"/>
    <property type="match status" value="1"/>
</dbReference>
<proteinExistence type="predicted"/>
<evidence type="ECO:0000259" key="1">
    <source>
        <dbReference type="Pfam" id="PF00496"/>
    </source>
</evidence>
<organism evidence="2">
    <name type="scientific">marine metagenome</name>
    <dbReference type="NCBI Taxonomy" id="408172"/>
    <lineage>
        <taxon>unclassified sequences</taxon>
        <taxon>metagenomes</taxon>
        <taxon>ecological metagenomes</taxon>
    </lineage>
</organism>
<dbReference type="GO" id="GO:1904680">
    <property type="term" value="F:peptide transmembrane transporter activity"/>
    <property type="evidence" value="ECO:0007669"/>
    <property type="project" value="TreeGrafter"/>
</dbReference>
<dbReference type="EMBL" id="UINC01101397">
    <property type="protein sequence ID" value="SVC62174.1"/>
    <property type="molecule type" value="Genomic_DNA"/>
</dbReference>
<dbReference type="InterPro" id="IPR039424">
    <property type="entry name" value="SBP_5"/>
</dbReference>
<protein>
    <recommendedName>
        <fullName evidence="1">Solute-binding protein family 5 domain-containing protein</fullName>
    </recommendedName>
</protein>
<feature type="non-terminal residue" evidence="2">
    <location>
        <position position="319"/>
    </location>
</feature>
<sequence length="319" mass="34463">MKNKFLLDKLVKEARLGKLSRRTFMHYSLAAGITTTAASGLWTSSALASPSRGGTFRLGAHDGNSSDNHDPGTYLSFSMIQLAHTFRSYMTMIMPDGSLGGDIATEWSANTGATEWTFKLNKNATFHSGAKVTANDVIASLNHHRGEASTSAAKALLADVADITNNGDSITMIVGSGNADLPWLLTDYHIPICPANADGTINWQSGDGSGPYKLVETEFGVRYLLVRHDGWHGEGAYFDEVDHQVINDPNARQTALITGDVDAVTQIELKTLALLERDANIEIDNVPSGAAITMPMLCDVPPFDDNNVRMALKHSVNRQ</sequence>
<dbReference type="PANTHER" id="PTHR30290">
    <property type="entry name" value="PERIPLASMIC BINDING COMPONENT OF ABC TRANSPORTER"/>
    <property type="match status" value="1"/>
</dbReference>
<dbReference type="InterPro" id="IPR000914">
    <property type="entry name" value="SBP_5_dom"/>
</dbReference>